<reference evidence="3" key="1">
    <citation type="submission" date="2011-01" db="EMBL/GenBank/DDBJ databases">
        <title>Complete sequence of chromosome of Acidobacterium sp. MP5ACTX9.</title>
        <authorList>
            <consortium name="US DOE Joint Genome Institute"/>
            <person name="Lucas S."/>
            <person name="Copeland A."/>
            <person name="Lapidus A."/>
            <person name="Cheng J.-F."/>
            <person name="Goodwin L."/>
            <person name="Pitluck S."/>
            <person name="Teshima H."/>
            <person name="Detter J.C."/>
            <person name="Han C."/>
            <person name="Tapia R."/>
            <person name="Land M."/>
            <person name="Hauser L."/>
            <person name="Kyrpides N."/>
            <person name="Ivanova N."/>
            <person name="Ovchinnikova G."/>
            <person name="Pagani I."/>
            <person name="Rawat S.R."/>
            <person name="Mannisto M."/>
            <person name="Haggblom M.M."/>
            <person name="Woyke T."/>
        </authorList>
    </citation>
    <scope>NUCLEOTIDE SEQUENCE [LARGE SCALE GENOMIC DNA]</scope>
    <source>
        <strain evidence="3">MP5ACTX9</strain>
    </source>
</reference>
<dbReference type="HOGENOM" id="CLU_2508072_0_0_0"/>
<protein>
    <submittedName>
        <fullName evidence="2">NADH:flavin oxidoreductase, NADH oxidase</fullName>
    </submittedName>
</protein>
<dbReference type="EMBL" id="CP002480">
    <property type="protein sequence ID" value="ADW69067.1"/>
    <property type="molecule type" value="Genomic_DNA"/>
</dbReference>
<name>E8X1B3_GRATM</name>
<accession>E8X1B3</accession>
<dbReference type="RefSeq" id="WP_013580385.1">
    <property type="nucleotide sequence ID" value="NC_015064.1"/>
</dbReference>
<dbReference type="AlphaFoldDB" id="E8X1B3"/>
<evidence type="ECO:0000313" key="2">
    <source>
        <dbReference type="EMBL" id="ADW69067.1"/>
    </source>
</evidence>
<organism evidence="3">
    <name type="scientific">Granulicella tundricola (strain ATCC BAA-1859 / DSM 23138 / MP5ACTX9)</name>
    <dbReference type="NCBI Taxonomy" id="1198114"/>
    <lineage>
        <taxon>Bacteria</taxon>
        <taxon>Pseudomonadati</taxon>
        <taxon>Acidobacteriota</taxon>
        <taxon>Terriglobia</taxon>
        <taxon>Terriglobales</taxon>
        <taxon>Acidobacteriaceae</taxon>
        <taxon>Granulicella</taxon>
    </lineage>
</organism>
<dbReference type="KEGG" id="acm:AciX9_2022"/>
<keyword evidence="3" id="KW-1185">Reference proteome</keyword>
<gene>
    <name evidence="2" type="ordered locus">AciX9_2022</name>
</gene>
<feature type="compositionally biased region" description="Polar residues" evidence="1">
    <location>
        <begin position="8"/>
        <end position="23"/>
    </location>
</feature>
<dbReference type="Proteomes" id="UP000000343">
    <property type="component" value="Chromosome"/>
</dbReference>
<feature type="region of interest" description="Disordered" evidence="1">
    <location>
        <begin position="1"/>
        <end position="35"/>
    </location>
</feature>
<evidence type="ECO:0000256" key="1">
    <source>
        <dbReference type="SAM" id="MobiDB-lite"/>
    </source>
</evidence>
<dbReference type="PaxDb" id="1198114-AciX9_2022"/>
<sequence>MPKLEHASASSTRKIKPPTTTEFSEAARRGHKTLTGDVLKEIRTGKLAVRSSAVAPDPAIATLRKRVIALESEKTRLKVQMMNAG</sequence>
<proteinExistence type="predicted"/>
<evidence type="ECO:0000313" key="3">
    <source>
        <dbReference type="Proteomes" id="UP000000343"/>
    </source>
</evidence>